<dbReference type="SMART" id="SM01387">
    <property type="entry name" value="Ribosomal_S15"/>
    <property type="match status" value="1"/>
</dbReference>
<dbReference type="GO" id="GO:0005737">
    <property type="term" value="C:cytoplasm"/>
    <property type="evidence" value="ECO:0007669"/>
    <property type="project" value="UniProtKB-ARBA"/>
</dbReference>
<dbReference type="GO" id="GO:1990904">
    <property type="term" value="C:ribonucleoprotein complex"/>
    <property type="evidence" value="ECO:0007669"/>
    <property type="project" value="UniProtKB-KW"/>
</dbReference>
<protein>
    <recommendedName>
        <fullName evidence="9">30S ribosomal protein S15</fullName>
    </recommendedName>
</protein>
<evidence type="ECO:0000256" key="5">
    <source>
        <dbReference type="SAM" id="MobiDB-lite"/>
    </source>
</evidence>
<dbReference type="AlphaFoldDB" id="A0AAD8PFS5"/>
<evidence type="ECO:0000313" key="8">
    <source>
        <dbReference type="Proteomes" id="UP001230268"/>
    </source>
</evidence>
<evidence type="ECO:0008006" key="9">
    <source>
        <dbReference type="Google" id="ProtNLM"/>
    </source>
</evidence>
<dbReference type="PANTHER" id="PTHR23321">
    <property type="entry name" value="RIBOSOMAL PROTEIN S15, BACTERIAL AND ORGANELLAR"/>
    <property type="match status" value="1"/>
</dbReference>
<evidence type="ECO:0000256" key="1">
    <source>
        <dbReference type="ARBA" id="ARBA00008434"/>
    </source>
</evidence>
<dbReference type="SUPFAM" id="SSF47060">
    <property type="entry name" value="S15/NS1 RNA-binding domain"/>
    <property type="match status" value="1"/>
</dbReference>
<comment type="similarity">
    <text evidence="1 4">Belongs to the universal ribosomal protein uS15 family.</text>
</comment>
<dbReference type="GO" id="GO:0003735">
    <property type="term" value="F:structural constituent of ribosome"/>
    <property type="evidence" value="ECO:0007669"/>
    <property type="project" value="InterPro"/>
</dbReference>
<keyword evidence="8" id="KW-1185">Reference proteome</keyword>
<evidence type="ECO:0000313" key="7">
    <source>
        <dbReference type="EMBL" id="KAK1444472.1"/>
    </source>
</evidence>
<dbReference type="PANTHER" id="PTHR23321:SF26">
    <property type="entry name" value="SMALL RIBOSOMAL SUBUNIT PROTEIN US15M"/>
    <property type="match status" value="1"/>
</dbReference>
<accession>A0AAD8PFS5</accession>
<feature type="compositionally biased region" description="Basic and acidic residues" evidence="5">
    <location>
        <begin position="278"/>
        <end position="287"/>
    </location>
</feature>
<name>A0AAD8PFS5_BABGI</name>
<evidence type="ECO:0000256" key="6">
    <source>
        <dbReference type="SAM" id="SignalP"/>
    </source>
</evidence>
<comment type="caution">
    <text evidence="7">The sequence shown here is derived from an EMBL/GenBank/DDBJ whole genome shotgun (WGS) entry which is preliminary data.</text>
</comment>
<evidence type="ECO:0000256" key="4">
    <source>
        <dbReference type="RuleBase" id="RU003919"/>
    </source>
</evidence>
<dbReference type="Proteomes" id="UP001230268">
    <property type="component" value="Unassembled WGS sequence"/>
</dbReference>
<feature type="region of interest" description="Disordered" evidence="5">
    <location>
        <begin position="272"/>
        <end position="299"/>
    </location>
</feature>
<feature type="signal peptide" evidence="6">
    <location>
        <begin position="1"/>
        <end position="22"/>
    </location>
</feature>
<dbReference type="EMBL" id="JAVEPI010000001">
    <property type="protein sequence ID" value="KAK1444472.1"/>
    <property type="molecule type" value="Genomic_DNA"/>
</dbReference>
<dbReference type="NCBIfam" id="TIGR00952">
    <property type="entry name" value="S15_bact"/>
    <property type="match status" value="1"/>
</dbReference>
<keyword evidence="6" id="KW-0732">Signal</keyword>
<reference evidence="7" key="1">
    <citation type="submission" date="2023-08" db="EMBL/GenBank/DDBJ databases">
        <title>Draft sequence of the Babesia gibsoni genome.</title>
        <authorList>
            <person name="Yamagishi J.Y."/>
            <person name="Xuan X.X."/>
        </authorList>
    </citation>
    <scope>NUCLEOTIDE SEQUENCE</scope>
    <source>
        <strain evidence="7">Azabu</strain>
    </source>
</reference>
<organism evidence="7 8">
    <name type="scientific">Babesia gibsoni</name>
    <dbReference type="NCBI Taxonomy" id="33632"/>
    <lineage>
        <taxon>Eukaryota</taxon>
        <taxon>Sar</taxon>
        <taxon>Alveolata</taxon>
        <taxon>Apicomplexa</taxon>
        <taxon>Aconoidasida</taxon>
        <taxon>Piroplasmida</taxon>
        <taxon>Babesiidae</taxon>
        <taxon>Babesia</taxon>
    </lineage>
</organism>
<gene>
    <name evidence="7" type="ORF">BgAZ_103780</name>
</gene>
<proteinExistence type="inferred from homology"/>
<dbReference type="InterPro" id="IPR005290">
    <property type="entry name" value="Ribosomal_uS15_bac-type"/>
</dbReference>
<dbReference type="Gene3D" id="1.10.287.10">
    <property type="entry name" value="S15/NS1, RNA-binding"/>
    <property type="match status" value="1"/>
</dbReference>
<keyword evidence="2 4" id="KW-0689">Ribosomal protein</keyword>
<feature type="chain" id="PRO_5042166984" description="30S ribosomal protein S15" evidence="6">
    <location>
        <begin position="23"/>
        <end position="299"/>
    </location>
</feature>
<dbReference type="HAMAP" id="MF_01343_B">
    <property type="entry name" value="Ribosomal_uS15_B"/>
    <property type="match status" value="1"/>
</dbReference>
<dbReference type="Pfam" id="PF00312">
    <property type="entry name" value="Ribosomal_S15"/>
    <property type="match status" value="1"/>
</dbReference>
<evidence type="ECO:0000256" key="2">
    <source>
        <dbReference type="ARBA" id="ARBA00022980"/>
    </source>
</evidence>
<dbReference type="InterPro" id="IPR009068">
    <property type="entry name" value="uS15_NS1_RNA-bd_sf"/>
</dbReference>
<keyword evidence="3 4" id="KW-0687">Ribonucleoprotein</keyword>
<dbReference type="GO" id="GO:0005840">
    <property type="term" value="C:ribosome"/>
    <property type="evidence" value="ECO:0007669"/>
    <property type="project" value="UniProtKB-KW"/>
</dbReference>
<dbReference type="GO" id="GO:0006412">
    <property type="term" value="P:translation"/>
    <property type="evidence" value="ECO:0007669"/>
    <property type="project" value="InterPro"/>
</dbReference>
<evidence type="ECO:0000256" key="3">
    <source>
        <dbReference type="ARBA" id="ARBA00023274"/>
    </source>
</evidence>
<feature type="compositionally biased region" description="Polar residues" evidence="5">
    <location>
        <begin position="288"/>
        <end position="299"/>
    </location>
</feature>
<dbReference type="InterPro" id="IPR000589">
    <property type="entry name" value="Ribosomal_uS15"/>
</dbReference>
<sequence length="299" mass="35513">MRWFSLCVKLCFVYSLLCTLEGYKIRFGRERSRILKLRKRKSAFVDRLNLLTKTRGIGIFTLQAAPDEVTTDTEVVKDTTDRKSFEEYLPAKKKKKVPKNPFVNQDLDRFDPVFKKIPSLRHVKQDVRREDRPGGLNPLGYASHYIPEGEWSFHPRLLRVRGKYFSRLYEKELRDPFKMHENDTGSSQVQIAQLTAKIDYLSRHVLKNHKDVQARLQIIRLANRRRRLLGYLYRTNRPEFDKLIDTFGIDFEDAPFSYKKLLPRYSHMNHKRTKRYSTAKEQREAIRQRSTSTANKEVL</sequence>